<dbReference type="EMBL" id="AM849034">
    <property type="protein sequence ID" value="CAQ01501.1"/>
    <property type="molecule type" value="Genomic_DNA"/>
</dbReference>
<feature type="transmembrane region" description="Helical" evidence="13">
    <location>
        <begin position="21"/>
        <end position="43"/>
    </location>
</feature>
<dbReference type="InterPro" id="IPR045187">
    <property type="entry name" value="CcO_II"/>
</dbReference>
<feature type="transmembrane region" description="Helical" evidence="13">
    <location>
        <begin position="63"/>
        <end position="89"/>
    </location>
</feature>
<dbReference type="PROSITE" id="PS50857">
    <property type="entry name" value="COX2_CUA"/>
    <property type="match status" value="1"/>
</dbReference>
<dbReference type="PANTHER" id="PTHR22888">
    <property type="entry name" value="CYTOCHROME C OXIDASE, SUBUNIT II"/>
    <property type="match status" value="1"/>
</dbReference>
<evidence type="ECO:0000256" key="12">
    <source>
        <dbReference type="ARBA" id="ARBA00031399"/>
    </source>
</evidence>
<evidence type="ECO:0000313" key="15">
    <source>
        <dbReference type="EMBL" id="CAQ01501.1"/>
    </source>
</evidence>
<evidence type="ECO:0000313" key="16">
    <source>
        <dbReference type="Proteomes" id="UP000001318"/>
    </source>
</evidence>
<evidence type="ECO:0000256" key="8">
    <source>
        <dbReference type="ARBA" id="ARBA00022989"/>
    </source>
</evidence>
<evidence type="ECO:0000256" key="3">
    <source>
        <dbReference type="ARBA" id="ARBA00022448"/>
    </source>
</evidence>
<keyword evidence="5 13" id="KW-0812">Transmembrane</keyword>
<dbReference type="HOGENOM" id="CLU_036876_3_0_11"/>
<dbReference type="AlphaFoldDB" id="B0RIL0"/>
<dbReference type="Gene3D" id="1.10.287.90">
    <property type="match status" value="1"/>
</dbReference>
<comment type="similarity">
    <text evidence="2">Belongs to the cytochrome c oxidase subunit 2 family.</text>
</comment>
<dbReference type="PRINTS" id="PR01166">
    <property type="entry name" value="CYCOXIDASEII"/>
</dbReference>
<dbReference type="InterPro" id="IPR014222">
    <property type="entry name" value="Cyt_c_oxidase_su2"/>
</dbReference>
<dbReference type="GO" id="GO:0016491">
    <property type="term" value="F:oxidoreductase activity"/>
    <property type="evidence" value="ECO:0007669"/>
    <property type="project" value="InterPro"/>
</dbReference>
<dbReference type="InterPro" id="IPR036257">
    <property type="entry name" value="Cyt_c_oxidase_su2_TM_sf"/>
</dbReference>
<organism evidence="15 16">
    <name type="scientific">Clavibacter sepedonicus</name>
    <name type="common">Clavibacter michiganensis subsp. sepedonicus</name>
    <dbReference type="NCBI Taxonomy" id="31964"/>
    <lineage>
        <taxon>Bacteria</taxon>
        <taxon>Bacillati</taxon>
        <taxon>Actinomycetota</taxon>
        <taxon>Actinomycetes</taxon>
        <taxon>Micrococcales</taxon>
        <taxon>Microbacteriaceae</taxon>
        <taxon>Clavibacter</taxon>
    </lineage>
</organism>
<evidence type="ECO:0000256" key="13">
    <source>
        <dbReference type="SAM" id="Phobius"/>
    </source>
</evidence>
<evidence type="ECO:0000256" key="9">
    <source>
        <dbReference type="ARBA" id="ARBA00023008"/>
    </source>
</evidence>
<dbReference type="InterPro" id="IPR002429">
    <property type="entry name" value="CcO_II-like_C"/>
</dbReference>
<dbReference type="Gene3D" id="2.60.40.420">
    <property type="entry name" value="Cupredoxins - blue copper proteins"/>
    <property type="match status" value="1"/>
</dbReference>
<dbReference type="STRING" id="31964.CMS1390"/>
<keyword evidence="8 13" id="KW-1133">Transmembrane helix</keyword>
<evidence type="ECO:0000256" key="5">
    <source>
        <dbReference type="ARBA" id="ARBA00022692"/>
    </source>
</evidence>
<keyword evidence="9" id="KW-0186">Copper</keyword>
<dbReference type="GO" id="GO:0042773">
    <property type="term" value="P:ATP synthesis coupled electron transport"/>
    <property type="evidence" value="ECO:0007669"/>
    <property type="project" value="TreeGrafter"/>
</dbReference>
<comment type="subcellular location">
    <subcellularLocation>
        <location evidence="1">Membrane</location>
        <topology evidence="1">Multi-pass membrane protein</topology>
    </subcellularLocation>
</comment>
<feature type="domain" description="Cytochrome oxidase subunit II copper A binding" evidence="14">
    <location>
        <begin position="140"/>
        <end position="282"/>
    </location>
</feature>
<evidence type="ECO:0000256" key="7">
    <source>
        <dbReference type="ARBA" id="ARBA00022982"/>
    </source>
</evidence>
<dbReference type="NCBIfam" id="TIGR02866">
    <property type="entry name" value="CoxB"/>
    <property type="match status" value="1"/>
</dbReference>
<dbReference type="SUPFAM" id="SSF81464">
    <property type="entry name" value="Cytochrome c oxidase subunit II-like, transmembrane region"/>
    <property type="match status" value="1"/>
</dbReference>
<dbReference type="KEGG" id="cms:CMS1390"/>
<dbReference type="Proteomes" id="UP000001318">
    <property type="component" value="Chromosome"/>
</dbReference>
<gene>
    <name evidence="15" type="ordered locus">CMS1390</name>
</gene>
<evidence type="ECO:0000256" key="4">
    <source>
        <dbReference type="ARBA" id="ARBA00022660"/>
    </source>
</evidence>
<evidence type="ECO:0000256" key="6">
    <source>
        <dbReference type="ARBA" id="ARBA00022723"/>
    </source>
</evidence>
<evidence type="ECO:0000259" key="14">
    <source>
        <dbReference type="PROSITE" id="PS50857"/>
    </source>
</evidence>
<keyword evidence="10 13" id="KW-0472">Membrane</keyword>
<dbReference type="PANTHER" id="PTHR22888:SF9">
    <property type="entry name" value="CYTOCHROME C OXIDASE SUBUNIT 2"/>
    <property type="match status" value="1"/>
</dbReference>
<evidence type="ECO:0000256" key="1">
    <source>
        <dbReference type="ARBA" id="ARBA00004141"/>
    </source>
</evidence>
<dbReference type="eggNOG" id="COG1622">
    <property type="taxonomic scope" value="Bacteria"/>
</dbReference>
<dbReference type="Pfam" id="PF00116">
    <property type="entry name" value="COX2"/>
    <property type="match status" value="1"/>
</dbReference>
<keyword evidence="7" id="KW-0249">Electron transport</keyword>
<evidence type="ECO:0000256" key="2">
    <source>
        <dbReference type="ARBA" id="ARBA00007866"/>
    </source>
</evidence>
<comment type="function">
    <text evidence="11">Subunits I and II form the functional core of the enzyme complex. Electrons originating in cytochrome c are transferred via heme a and Cu(A) to the binuclear center formed by heme a3 and Cu(B).</text>
</comment>
<accession>B0RIL0</accession>
<name>B0RIL0_CLASE</name>
<dbReference type="SUPFAM" id="SSF49503">
    <property type="entry name" value="Cupredoxins"/>
    <property type="match status" value="1"/>
</dbReference>
<dbReference type="GO" id="GO:0004129">
    <property type="term" value="F:cytochrome-c oxidase activity"/>
    <property type="evidence" value="ECO:0007669"/>
    <property type="project" value="InterPro"/>
</dbReference>
<protein>
    <recommendedName>
        <fullName evidence="12">Cytochrome aa3 subunit 2</fullName>
    </recommendedName>
</protein>
<proteinExistence type="inferred from homology"/>
<dbReference type="GO" id="GO:0005507">
    <property type="term" value="F:copper ion binding"/>
    <property type="evidence" value="ECO:0007669"/>
    <property type="project" value="InterPro"/>
</dbReference>
<dbReference type="GO" id="GO:0016020">
    <property type="term" value="C:membrane"/>
    <property type="evidence" value="ECO:0007669"/>
    <property type="project" value="UniProtKB-SubCell"/>
</dbReference>
<keyword evidence="4" id="KW-0679">Respiratory chain</keyword>
<keyword evidence="16" id="KW-1185">Reference proteome</keyword>
<dbReference type="InterPro" id="IPR008972">
    <property type="entry name" value="Cupredoxin"/>
</dbReference>
<evidence type="ECO:0000256" key="10">
    <source>
        <dbReference type="ARBA" id="ARBA00023136"/>
    </source>
</evidence>
<sequence>MEPVTSGSSKGLHVRFTRRQRWLTIPVALGISILLAGCTQQQLQGFLPTEPGTTNHVDSVIGLWVTAWIVLLAVGVLTWGLTIWAAVVYRRRKGQTGLPVQMRYNMPIEIFYTIVPLILVLGFFAFTAKDQAAIEARFDKPEVKVQVFGKQWAWDFNYLGGETEAGQPIEGGAYEQGVQAVDDPNGPQGSIDKDKLPTLYLPVNTKVELELNTRDTLHSFWVVDFLYKKDLISGKTNYMTFIPEKEGTYMGKCAELCGEYHSLMLFQVKVVSVDEYNAYIEKQKAAGFAGDLGKDYDRLQNLPGTDVPATTESAEK</sequence>
<keyword evidence="6" id="KW-0479">Metal-binding</keyword>
<reference evidence="15 16" key="1">
    <citation type="journal article" date="2008" name="J. Bacteriol.">
        <title>Genome of the actinomycete plant pathogen Clavibacter michiganensis subsp. sepedonicus suggests recent niche adaptation.</title>
        <authorList>
            <person name="Bentley S.D."/>
            <person name="Corton C."/>
            <person name="Brown S.E."/>
            <person name="Barron A."/>
            <person name="Clark L."/>
            <person name="Doggett J."/>
            <person name="Harris B."/>
            <person name="Ormond D."/>
            <person name="Quail M.A."/>
            <person name="May G."/>
            <person name="Francis D."/>
            <person name="Knudson D."/>
            <person name="Parkhill J."/>
            <person name="Ishimaru C.A."/>
        </authorList>
    </citation>
    <scope>NUCLEOTIDE SEQUENCE [LARGE SCALE GENOMIC DNA]</scope>
    <source>
        <strain evidence="16">ATCC 33113 / DSM 20744 / JCM 9667 / LMG 2889 / ICMP 2535 / C-1</strain>
    </source>
</reference>
<keyword evidence="3" id="KW-0813">Transport</keyword>
<feature type="transmembrane region" description="Helical" evidence="13">
    <location>
        <begin position="110"/>
        <end position="128"/>
    </location>
</feature>
<evidence type="ECO:0000256" key="11">
    <source>
        <dbReference type="ARBA" id="ARBA00024688"/>
    </source>
</evidence>